<gene>
    <name evidence="1" type="ORF">PSDVSF_06080</name>
</gene>
<keyword evidence="2" id="KW-1185">Reference proteome</keyword>
<name>A0ABN6EQD5_9BACT</name>
<proteinExistence type="predicted"/>
<organism evidence="1 2">
    <name type="scientific">Pseudodesulfovibrio sediminis</name>
    <dbReference type="NCBI Taxonomy" id="2810563"/>
    <lineage>
        <taxon>Bacteria</taxon>
        <taxon>Pseudomonadati</taxon>
        <taxon>Thermodesulfobacteriota</taxon>
        <taxon>Desulfovibrionia</taxon>
        <taxon>Desulfovibrionales</taxon>
        <taxon>Desulfovibrionaceae</taxon>
    </lineage>
</organism>
<reference evidence="1" key="1">
    <citation type="journal article" date="2022" name="Arch. Microbiol.">
        <title>Pseudodesulfovibrio sediminis sp. nov., a mesophilic and neutrophilic sulfate-reducing bacterium isolated from sediment of a brackish lake.</title>
        <authorList>
            <person name="Takahashi A."/>
            <person name="Kojima H."/>
            <person name="Watanabe M."/>
            <person name="Fukui M."/>
        </authorList>
    </citation>
    <scope>NUCLEOTIDE SEQUENCE</scope>
    <source>
        <strain evidence="1">SF6</strain>
    </source>
</reference>
<dbReference type="EMBL" id="AP024485">
    <property type="protein sequence ID" value="BCS87366.1"/>
    <property type="molecule type" value="Genomic_DNA"/>
</dbReference>
<accession>A0ABN6EQD5</accession>
<evidence type="ECO:0000313" key="1">
    <source>
        <dbReference type="EMBL" id="BCS87366.1"/>
    </source>
</evidence>
<dbReference type="Proteomes" id="UP001053296">
    <property type="component" value="Chromosome"/>
</dbReference>
<evidence type="ECO:0000313" key="2">
    <source>
        <dbReference type="Proteomes" id="UP001053296"/>
    </source>
</evidence>
<dbReference type="RefSeq" id="WP_229593565.1">
    <property type="nucleotide sequence ID" value="NZ_AP024485.1"/>
</dbReference>
<protein>
    <submittedName>
        <fullName evidence="1">Uncharacterized protein</fullName>
    </submittedName>
</protein>
<sequence>MNEWKVPDGAKPFQWAIVVNGNVCPWRKGHSCSCDTEHLNPSGKCSYENCPVKVDEVFPEKSQNMNNSEEK</sequence>